<organism evidence="1 2">
    <name type="scientific">Photobacterium marinum</name>
    <dbReference type="NCBI Taxonomy" id="1056511"/>
    <lineage>
        <taxon>Bacteria</taxon>
        <taxon>Pseudomonadati</taxon>
        <taxon>Pseudomonadota</taxon>
        <taxon>Gammaproteobacteria</taxon>
        <taxon>Vibrionales</taxon>
        <taxon>Vibrionaceae</taxon>
        <taxon>Photobacterium</taxon>
    </lineage>
</organism>
<dbReference type="PATRIC" id="fig|1056511.3.peg.819"/>
<keyword evidence="2" id="KW-1185">Reference proteome</keyword>
<comment type="caution">
    <text evidence="1">The sequence shown here is derived from an EMBL/GenBank/DDBJ whole genome shotgun (WGS) entry which is preliminary data.</text>
</comment>
<dbReference type="AlphaFoldDB" id="L8JG93"/>
<proteinExistence type="predicted"/>
<dbReference type="EMBL" id="AMZO01000003">
    <property type="protein sequence ID" value="ELR67248.1"/>
    <property type="molecule type" value="Genomic_DNA"/>
</dbReference>
<evidence type="ECO:0000313" key="2">
    <source>
        <dbReference type="Proteomes" id="UP000011134"/>
    </source>
</evidence>
<reference evidence="1 2" key="1">
    <citation type="submission" date="2012-12" db="EMBL/GenBank/DDBJ databases">
        <title>Genome Assembly of Photobacterium sp. AK15.</title>
        <authorList>
            <person name="Khatri I."/>
            <person name="Vaidya B."/>
            <person name="Srinivas T.N.R."/>
            <person name="Subramanian S."/>
            <person name="Pinnaka A."/>
        </authorList>
    </citation>
    <scope>NUCLEOTIDE SEQUENCE [LARGE SCALE GENOMIC DNA]</scope>
    <source>
        <strain evidence="1 2">AK15</strain>
    </source>
</reference>
<accession>L8JG93</accession>
<protein>
    <submittedName>
        <fullName evidence="1">Uncharacterized protein</fullName>
    </submittedName>
</protein>
<sequence length="58" mass="6728">MKACIISLLILDEINENHFDFILMEAYQFQPTIFVNALRKTAEFECYLNLLGGQTNKT</sequence>
<evidence type="ECO:0000313" key="1">
    <source>
        <dbReference type="EMBL" id="ELR67248.1"/>
    </source>
</evidence>
<name>L8JG93_9GAMM</name>
<gene>
    <name evidence="1" type="ORF">C942_02757</name>
</gene>
<dbReference type="Proteomes" id="UP000011134">
    <property type="component" value="Unassembled WGS sequence"/>
</dbReference>